<comment type="caution">
    <text evidence="2">The sequence shown here is derived from an EMBL/GenBank/DDBJ whole genome shotgun (WGS) entry which is preliminary data.</text>
</comment>
<evidence type="ECO:0000256" key="1">
    <source>
        <dbReference type="SAM" id="Phobius"/>
    </source>
</evidence>
<feature type="transmembrane region" description="Helical" evidence="1">
    <location>
        <begin position="33"/>
        <end position="54"/>
    </location>
</feature>
<proteinExistence type="predicted"/>
<name>A0A3E2XRD5_9FIRM</name>
<accession>A0A3E2XRD5</accession>
<protein>
    <submittedName>
        <fullName evidence="2">Uncharacterized protein</fullName>
    </submittedName>
</protein>
<keyword evidence="1" id="KW-0812">Transmembrane</keyword>
<feature type="transmembrane region" description="Helical" evidence="1">
    <location>
        <begin position="197"/>
        <end position="221"/>
    </location>
</feature>
<feature type="transmembrane region" description="Helical" evidence="1">
    <location>
        <begin position="74"/>
        <end position="94"/>
    </location>
</feature>
<dbReference type="AlphaFoldDB" id="A0A3E2XRD5"/>
<keyword evidence="1" id="KW-0472">Membrane</keyword>
<organism evidence="2 3">
    <name type="scientific">Coprococcus catus</name>
    <dbReference type="NCBI Taxonomy" id="116085"/>
    <lineage>
        <taxon>Bacteria</taxon>
        <taxon>Bacillati</taxon>
        <taxon>Bacillota</taxon>
        <taxon>Clostridia</taxon>
        <taxon>Lachnospirales</taxon>
        <taxon>Lachnospiraceae</taxon>
        <taxon>Coprococcus</taxon>
    </lineage>
</organism>
<sequence>MKKVQEPSSIKYYYKELFSHHGVTPQNKNAKKFLIRASILDVFLLALCILLCIFKGSAFVHYFTTGSKLTHNIYLVMLIYAFIALLSYIIYHIISYNYELKHKHELLKKNIKGAYNILSLLYKLIHFPWILLTCFVLKVLAFFKIQSLKEYLPMLICGYLYFLIIALTMLQVLCKYLDKLLCNYTFLTNDWVTESTYLYIIVFFSIVISKHIPTGLLRIVIHPFVNKNSTEYKRIFNQYHLLNYYFLVAITLVLKALNFTGEEKTLIDALFYTTNALTLFSTARQKASISS</sequence>
<dbReference type="Proteomes" id="UP000261231">
    <property type="component" value="Unassembled WGS sequence"/>
</dbReference>
<dbReference type="EMBL" id="QVFD01000001">
    <property type="protein sequence ID" value="RGC51208.1"/>
    <property type="molecule type" value="Genomic_DNA"/>
</dbReference>
<reference evidence="2 3" key="1">
    <citation type="submission" date="2018-08" db="EMBL/GenBank/DDBJ databases">
        <title>A genome reference for cultivated species of the human gut microbiota.</title>
        <authorList>
            <person name="Zou Y."/>
            <person name="Xue W."/>
            <person name="Luo G."/>
        </authorList>
    </citation>
    <scope>NUCLEOTIDE SEQUENCE [LARGE SCALE GENOMIC DNA]</scope>
    <source>
        <strain evidence="2 3">AM28-39</strain>
    </source>
</reference>
<feature type="transmembrane region" description="Helical" evidence="1">
    <location>
        <begin position="114"/>
        <end position="140"/>
    </location>
</feature>
<feature type="transmembrane region" description="Helical" evidence="1">
    <location>
        <begin position="242"/>
        <end position="260"/>
    </location>
</feature>
<evidence type="ECO:0000313" key="2">
    <source>
        <dbReference type="EMBL" id="RGC51208.1"/>
    </source>
</evidence>
<gene>
    <name evidence="2" type="ORF">DW747_01565</name>
</gene>
<evidence type="ECO:0000313" key="3">
    <source>
        <dbReference type="Proteomes" id="UP000261231"/>
    </source>
</evidence>
<keyword evidence="1" id="KW-1133">Transmembrane helix</keyword>
<keyword evidence="3" id="KW-1185">Reference proteome</keyword>
<feature type="transmembrane region" description="Helical" evidence="1">
    <location>
        <begin position="152"/>
        <end position="173"/>
    </location>
</feature>
<dbReference type="RefSeq" id="WP_117538718.1">
    <property type="nucleotide sequence ID" value="NZ_QVFD01000001.1"/>
</dbReference>